<dbReference type="STRING" id="2340.JV46_06830"/>
<evidence type="ECO:0000256" key="2">
    <source>
        <dbReference type="ARBA" id="ARBA00023157"/>
    </source>
</evidence>
<feature type="domain" description="LamG-like jellyroll fold" evidence="4">
    <location>
        <begin position="42"/>
        <end position="186"/>
    </location>
</feature>
<dbReference type="Proteomes" id="UP000030856">
    <property type="component" value="Unassembled WGS sequence"/>
</dbReference>
<dbReference type="InterPro" id="IPR013320">
    <property type="entry name" value="ConA-like_dom_sf"/>
</dbReference>
<evidence type="ECO:0000313" key="6">
    <source>
        <dbReference type="Proteomes" id="UP000030856"/>
    </source>
</evidence>
<keyword evidence="1" id="KW-0732">Signal</keyword>
<dbReference type="RefSeq" id="WP_043117588.1">
    <property type="nucleotide sequence ID" value="NZ_JRAA01000002.1"/>
</dbReference>
<name>A0A0B0HBZ1_SOVGS</name>
<evidence type="ECO:0000259" key="4">
    <source>
        <dbReference type="SMART" id="SM00560"/>
    </source>
</evidence>
<dbReference type="eggNOG" id="COG2931">
    <property type="taxonomic scope" value="Bacteria"/>
</dbReference>
<dbReference type="InterPro" id="IPR006558">
    <property type="entry name" value="LamG-like"/>
</dbReference>
<proteinExistence type="predicted"/>
<dbReference type="Gene3D" id="2.60.120.200">
    <property type="match status" value="2"/>
</dbReference>
<dbReference type="InterPro" id="IPR050865">
    <property type="entry name" value="BEACH_Domain"/>
</dbReference>
<gene>
    <name evidence="5" type="ORF">JV46_06830</name>
</gene>
<reference evidence="5 6" key="1">
    <citation type="journal article" date="2014" name="BMC Genomics">
        <title>The genome of the intracellular bacterium of the coastal bivalve, Solemya velum: a blueprint for thriving in and out of symbiosis.</title>
        <authorList>
            <person name="Dmytrenko O."/>
            <person name="Russell S.L."/>
            <person name="Loo W.T."/>
            <person name="Fontanez K.M."/>
            <person name="Liao L."/>
            <person name="Roeselers G."/>
            <person name="Sharma R."/>
            <person name="Stewart F.J."/>
            <person name="Newton I.L."/>
            <person name="Woyke T."/>
            <person name="Wu D."/>
            <person name="Lang J.M."/>
            <person name="Eisen J.A."/>
            <person name="Cavanaugh C.M."/>
        </authorList>
    </citation>
    <scope>NUCLEOTIDE SEQUENCE [LARGE SCALE GENOMIC DNA]</scope>
    <source>
        <strain evidence="5 6">WH</strain>
    </source>
</reference>
<dbReference type="SMART" id="SM00282">
    <property type="entry name" value="LamG"/>
    <property type="match status" value="2"/>
</dbReference>
<accession>A0A0B0HBZ1</accession>
<dbReference type="Pfam" id="PF13385">
    <property type="entry name" value="Laminin_G_3"/>
    <property type="match status" value="2"/>
</dbReference>
<dbReference type="InterPro" id="IPR001791">
    <property type="entry name" value="Laminin_G"/>
</dbReference>
<dbReference type="PANTHER" id="PTHR13743">
    <property type="entry name" value="BEIGE/BEACH-RELATED"/>
    <property type="match status" value="1"/>
</dbReference>
<dbReference type="PATRIC" id="fig|2340.3.peg.1980"/>
<keyword evidence="2" id="KW-1015">Disulfide bond</keyword>
<feature type="domain" description="LamG-like jellyroll fold" evidence="4">
    <location>
        <begin position="287"/>
        <end position="430"/>
    </location>
</feature>
<evidence type="ECO:0000259" key="3">
    <source>
        <dbReference type="SMART" id="SM00282"/>
    </source>
</evidence>
<feature type="domain" description="Laminin G" evidence="3">
    <location>
        <begin position="287"/>
        <end position="425"/>
    </location>
</feature>
<organism evidence="5 6">
    <name type="scientific">Solemya velum gill symbiont</name>
    <dbReference type="NCBI Taxonomy" id="2340"/>
    <lineage>
        <taxon>Bacteria</taxon>
        <taxon>Pseudomonadati</taxon>
        <taxon>Pseudomonadota</taxon>
        <taxon>Gammaproteobacteria</taxon>
        <taxon>sulfur-oxidizing symbionts</taxon>
    </lineage>
</organism>
<dbReference type="AlphaFoldDB" id="A0A0B0HBZ1"/>
<dbReference type="PANTHER" id="PTHR13743:SF123">
    <property type="entry name" value="PROTEIN FAN"/>
    <property type="match status" value="1"/>
</dbReference>
<evidence type="ECO:0000313" key="5">
    <source>
        <dbReference type="EMBL" id="KHF25359.1"/>
    </source>
</evidence>
<keyword evidence="6" id="KW-1185">Reference proteome</keyword>
<feature type="domain" description="Laminin G" evidence="3">
    <location>
        <begin position="42"/>
        <end position="172"/>
    </location>
</feature>
<dbReference type="SUPFAM" id="SSF49899">
    <property type="entry name" value="Concanavalin A-like lectins/glucanases"/>
    <property type="match status" value="2"/>
</dbReference>
<protein>
    <submittedName>
        <fullName evidence="5">Laminin</fullName>
    </submittedName>
</protein>
<sequence length="653" mass="70977">MLVLLIFPAFQSAHSNALDFDGTNDYLEIPYTNGNAYDFDSNLFTVELWIRPKSDTASDNPLLAVISSTFDGLLISSNTTNGISVEVRLGLGAGDVAYLDYATDLADGNWHHVAVVRDTGNVFRLYVDGDLKDTDTLTPSDTSIDIVGNPARIGVSTVPATGALGSVYYEGRFDELRVWWEARTQTEIQNNMYGRLTGTEANLRVYYNFNQGVANEINVISTVLDSASSPLSENASIKNFAMANHFSNFVEEPHFLSTNSNVLDFDGTNDCVQAPGSGTSAFNVGTSDFTIETWLKSTVTGASQVLVVARNTNTGVGKRYALFIASTNQAGLYINLGNGEAATLYSTTDVTDESWHHVAVVRKSIRTVELYVDGVLEDSDTIIGTNEDSVIINQDVTIGCGHYPSPATPVDFLTGQMDELRIWHEARTQSQISGYKNRELHGNETNLEAYYKSNQGTAGANNTAISSVVDAINSPAQNASHNNFTLNGHVSNFVPGGYLLYSPTSVSIISVVLESVSVDELLSSLDGKELELLLSSYDQSRADNSSGSDRSKLIDELTELLDPDSDGKVAIFKWSTLEELGTVGFYIDRKDADGSRWMRINSDLLPGLIDAPLGGECLYADPGALPGVDYLYKLAEQEVWGSQREYGPYPLGY</sequence>
<evidence type="ECO:0000256" key="1">
    <source>
        <dbReference type="ARBA" id="ARBA00022729"/>
    </source>
</evidence>
<comment type="caution">
    <text evidence="5">The sequence shown here is derived from an EMBL/GenBank/DDBJ whole genome shotgun (WGS) entry which is preliminary data.</text>
</comment>
<dbReference type="SMART" id="SM00560">
    <property type="entry name" value="LamGL"/>
    <property type="match status" value="2"/>
</dbReference>
<dbReference type="EMBL" id="JRAA01000002">
    <property type="protein sequence ID" value="KHF25359.1"/>
    <property type="molecule type" value="Genomic_DNA"/>
</dbReference>